<evidence type="ECO:0000313" key="2">
    <source>
        <dbReference type="Proteomes" id="UP000294927"/>
    </source>
</evidence>
<dbReference type="Proteomes" id="UP000294927">
    <property type="component" value="Unassembled WGS sequence"/>
</dbReference>
<name>A0A4R7UX87_9PSEU</name>
<dbReference type="EMBL" id="SOCP01000020">
    <property type="protein sequence ID" value="TDV41419.1"/>
    <property type="molecule type" value="Genomic_DNA"/>
</dbReference>
<dbReference type="RefSeq" id="WP_133907778.1">
    <property type="nucleotide sequence ID" value="NZ_SOCP01000020.1"/>
</dbReference>
<comment type="caution">
    <text evidence="1">The sequence shown here is derived from an EMBL/GenBank/DDBJ whole genome shotgun (WGS) entry which is preliminary data.</text>
</comment>
<evidence type="ECO:0000313" key="1">
    <source>
        <dbReference type="EMBL" id="TDV41419.1"/>
    </source>
</evidence>
<protein>
    <submittedName>
        <fullName evidence="1">Uncharacterized protein</fullName>
    </submittedName>
</protein>
<sequence length="165" mass="18614">MRFTDAKGREWTVEWRFAPWRRVLRFFALAAGRYRYGRWPHGDGTSSLDAEGSLVVLLYGSLLGIVLSPLTLLELLAQLTSGAVLAALRAAGLARYRVDVRALSDHYLHSETVLYVRGGDRAGWLTSAIGDERQGAEQAFRPDWLPDDVEVRTHRSLWQSTAEWV</sequence>
<gene>
    <name evidence="1" type="ORF">CLV71_120109</name>
</gene>
<accession>A0A4R7UX87</accession>
<organism evidence="1 2">
    <name type="scientific">Actinophytocola oryzae</name>
    <dbReference type="NCBI Taxonomy" id="502181"/>
    <lineage>
        <taxon>Bacteria</taxon>
        <taxon>Bacillati</taxon>
        <taxon>Actinomycetota</taxon>
        <taxon>Actinomycetes</taxon>
        <taxon>Pseudonocardiales</taxon>
        <taxon>Pseudonocardiaceae</taxon>
    </lineage>
</organism>
<reference evidence="1 2" key="1">
    <citation type="submission" date="2019-03" db="EMBL/GenBank/DDBJ databases">
        <title>Genomic Encyclopedia of Archaeal and Bacterial Type Strains, Phase II (KMG-II): from individual species to whole genera.</title>
        <authorList>
            <person name="Goeker M."/>
        </authorList>
    </citation>
    <scope>NUCLEOTIDE SEQUENCE [LARGE SCALE GENOMIC DNA]</scope>
    <source>
        <strain evidence="1 2">DSM 45499</strain>
    </source>
</reference>
<proteinExistence type="predicted"/>
<dbReference type="AlphaFoldDB" id="A0A4R7UX87"/>
<keyword evidence="2" id="KW-1185">Reference proteome</keyword>
<dbReference type="OrthoDB" id="3627103at2"/>